<protein>
    <submittedName>
        <fullName evidence="7">Beta-glucuronidase</fullName>
    </submittedName>
</protein>
<dbReference type="InterPro" id="IPR051913">
    <property type="entry name" value="GH2_Domain-Containing"/>
</dbReference>
<feature type="domain" description="Glycoside hydrolase family 2 immunoglobulin-like beta-sandwich" evidence="4">
    <location>
        <begin position="236"/>
        <end position="275"/>
    </location>
</feature>
<dbReference type="InterPro" id="IPR008979">
    <property type="entry name" value="Galactose-bd-like_sf"/>
</dbReference>
<dbReference type="InterPro" id="IPR036156">
    <property type="entry name" value="Beta-gal/glucu_dom_sf"/>
</dbReference>
<dbReference type="Gene3D" id="2.60.120.260">
    <property type="entry name" value="Galactose-binding domain-like"/>
    <property type="match status" value="1"/>
</dbReference>
<dbReference type="InterPro" id="IPR013783">
    <property type="entry name" value="Ig-like_fold"/>
</dbReference>
<dbReference type="EMBL" id="CAMXCT030003491">
    <property type="protein sequence ID" value="CAL4792086.1"/>
    <property type="molecule type" value="Genomic_DNA"/>
</dbReference>
<organism evidence="6">
    <name type="scientific">Cladocopium goreaui</name>
    <dbReference type="NCBI Taxonomy" id="2562237"/>
    <lineage>
        <taxon>Eukaryota</taxon>
        <taxon>Sar</taxon>
        <taxon>Alveolata</taxon>
        <taxon>Dinophyceae</taxon>
        <taxon>Suessiales</taxon>
        <taxon>Symbiodiniaceae</taxon>
        <taxon>Cladocopium</taxon>
    </lineage>
</organism>
<reference evidence="7 8" key="2">
    <citation type="submission" date="2024-05" db="EMBL/GenBank/DDBJ databases">
        <authorList>
            <person name="Chen Y."/>
            <person name="Shah S."/>
            <person name="Dougan E. K."/>
            <person name="Thang M."/>
            <person name="Chan C."/>
        </authorList>
    </citation>
    <scope>NUCLEOTIDE SEQUENCE [LARGE SCALE GENOMIC DNA]</scope>
</reference>
<evidence type="ECO:0000313" key="7">
    <source>
        <dbReference type="EMBL" id="CAL4792086.1"/>
    </source>
</evidence>
<dbReference type="AlphaFoldDB" id="A0A9P1D6P6"/>
<evidence type="ECO:0000256" key="2">
    <source>
        <dbReference type="ARBA" id="ARBA00022801"/>
    </source>
</evidence>
<dbReference type="PRINTS" id="PR00132">
    <property type="entry name" value="GLHYDRLASE2"/>
</dbReference>
<dbReference type="SUPFAM" id="SSF49785">
    <property type="entry name" value="Galactose-binding domain-like"/>
    <property type="match status" value="1"/>
</dbReference>
<reference evidence="6" key="1">
    <citation type="submission" date="2022-10" db="EMBL/GenBank/DDBJ databases">
        <authorList>
            <person name="Chen Y."/>
            <person name="Dougan E. K."/>
            <person name="Chan C."/>
            <person name="Rhodes N."/>
            <person name="Thang M."/>
        </authorList>
    </citation>
    <scope>NUCLEOTIDE SEQUENCE</scope>
</reference>
<dbReference type="InterPro" id="IPR017853">
    <property type="entry name" value="GH"/>
</dbReference>
<comment type="similarity">
    <text evidence="1">Belongs to the glycosyl hydrolase 2 family.</text>
</comment>
<feature type="domain" description="Glycoside hydrolase family 2 catalytic" evidence="5">
    <location>
        <begin position="278"/>
        <end position="536"/>
    </location>
</feature>
<dbReference type="InterPro" id="IPR006103">
    <property type="entry name" value="Glyco_hydro_2_cat"/>
</dbReference>
<dbReference type="Pfam" id="PF02836">
    <property type="entry name" value="Glyco_hydro_2_C"/>
    <property type="match status" value="1"/>
</dbReference>
<evidence type="ECO:0000259" key="4">
    <source>
        <dbReference type="Pfam" id="PF00703"/>
    </source>
</evidence>
<dbReference type="GO" id="GO:0005975">
    <property type="term" value="P:carbohydrate metabolic process"/>
    <property type="evidence" value="ECO:0007669"/>
    <property type="project" value="InterPro"/>
</dbReference>
<dbReference type="Gene3D" id="3.20.20.80">
    <property type="entry name" value="Glycosidases"/>
    <property type="match status" value="1"/>
</dbReference>
<dbReference type="SUPFAM" id="SSF51445">
    <property type="entry name" value="(Trans)glycosidases"/>
    <property type="match status" value="1"/>
</dbReference>
<evidence type="ECO:0000256" key="3">
    <source>
        <dbReference type="ARBA" id="ARBA00023295"/>
    </source>
</evidence>
<dbReference type="GO" id="GO:0004553">
    <property type="term" value="F:hydrolase activity, hydrolyzing O-glycosyl compounds"/>
    <property type="evidence" value="ECO:0007669"/>
    <property type="project" value="InterPro"/>
</dbReference>
<sequence length="793" mass="87341">MGFSVDVPGPWDFAYLGDCSLAHAAQIREEDWSRGKRWVPDAFNAREWLCEEPCLDGTQPCYRCCVDGCPGHRECCDLVALGRRGVVAYRTFLEPQVSLLYFRGCGLHCVIFLDRVKVKEHEGSYSPFWVDLTVEHPVVPELLVLADSRFGTLQRLYFDWFQPGGLLRPVEAHVLLEPTCYLHSVAVTPLGGAEIMVTVKVAEGCPSTSLEVHLSFDGAAPSRRPVTGATGAAWRETVPGARPWSPANPALHLLTLALLMDGRQVDSSTVRFGLRRIEARQGQLLLNGQPLMLLGLNRHESHPKGGVYLPMGQLLEDIQLLKQLGANFVRGAHYSQDQRFLDLCDEHGILVWEETVAWQPSLEDLMDETFMALQAQALEETIDASMNHPSVIIWGFLNEGASNEIASRQAYGTLAALARSKDTSRLVTWASRHKTRDVTLDLADVIAFNDYPGWYDASVMEIPETWESYAEWARANHPGKALLLAEAGAGGLAGWRSRPGEEDMWSEERQASIIGATISAAMASGFSAVVLWQFADCRVDPALFAVPSLEELPGLPEPLLNVSESAEWMERLAVGYQITNSPFGFHQALRPRNLNNKGLVSISRQHKKLSFYTAQAGFRLCDASVASVVPGVPLAPASEELVEVRALEQGGCPGCHLAVHTWNVADRPPGEAGVRVHGHRLAQRRSRWGLRRGFLRLAGHADGRSTALGGFLTVSGRVERRGTSSDVSVREAAMNLWRWEAAPGREGVMLRVIAGEMCGTLLSLQGAERDENSVYAMVHMDPSLATIFHLQHV</sequence>
<dbReference type="PANTHER" id="PTHR42732:SF1">
    <property type="entry name" value="BETA-MANNOSIDASE"/>
    <property type="match status" value="1"/>
</dbReference>
<dbReference type="InterPro" id="IPR006102">
    <property type="entry name" value="Ig-like_GH2"/>
</dbReference>
<keyword evidence="2" id="KW-0378">Hydrolase</keyword>
<dbReference type="Proteomes" id="UP001152797">
    <property type="component" value="Unassembled WGS sequence"/>
</dbReference>
<keyword evidence="8" id="KW-1185">Reference proteome</keyword>
<dbReference type="SUPFAM" id="SSF49303">
    <property type="entry name" value="beta-Galactosidase/glucuronidase domain"/>
    <property type="match status" value="1"/>
</dbReference>
<dbReference type="InterPro" id="IPR006101">
    <property type="entry name" value="Glyco_hydro_2"/>
</dbReference>
<comment type="caution">
    <text evidence="6">The sequence shown here is derived from an EMBL/GenBank/DDBJ whole genome shotgun (WGS) entry which is preliminary data.</text>
</comment>
<dbReference type="PANTHER" id="PTHR42732">
    <property type="entry name" value="BETA-GALACTOSIDASE"/>
    <property type="match status" value="1"/>
</dbReference>
<evidence type="ECO:0000256" key="1">
    <source>
        <dbReference type="ARBA" id="ARBA00007401"/>
    </source>
</evidence>
<dbReference type="Gene3D" id="2.60.40.10">
    <property type="entry name" value="Immunoglobulins"/>
    <property type="match status" value="1"/>
</dbReference>
<keyword evidence="3" id="KW-0326">Glycosidase</keyword>
<gene>
    <name evidence="6" type="ORF">C1SCF055_LOCUS30545</name>
</gene>
<evidence type="ECO:0000259" key="5">
    <source>
        <dbReference type="Pfam" id="PF02836"/>
    </source>
</evidence>
<proteinExistence type="inferred from homology"/>
<evidence type="ECO:0000313" key="8">
    <source>
        <dbReference type="Proteomes" id="UP001152797"/>
    </source>
</evidence>
<dbReference type="EMBL" id="CAMXCT010003491">
    <property type="protein sequence ID" value="CAI4004774.1"/>
    <property type="molecule type" value="Genomic_DNA"/>
</dbReference>
<evidence type="ECO:0000313" key="6">
    <source>
        <dbReference type="EMBL" id="CAI4004774.1"/>
    </source>
</evidence>
<name>A0A9P1D6P6_9DINO</name>
<dbReference type="Pfam" id="PF00703">
    <property type="entry name" value="Glyco_hydro_2"/>
    <property type="match status" value="1"/>
</dbReference>
<accession>A0A9P1D6P6</accession>
<dbReference type="EMBL" id="CAMXCT020003491">
    <property type="protein sequence ID" value="CAL1158149.1"/>
    <property type="molecule type" value="Genomic_DNA"/>
</dbReference>
<dbReference type="OrthoDB" id="408532at2759"/>